<gene>
    <name evidence="1" type="ORF">Pmani_010138</name>
</gene>
<keyword evidence="2" id="KW-1185">Reference proteome</keyword>
<comment type="caution">
    <text evidence="1">The sequence shown here is derived from an EMBL/GenBank/DDBJ whole genome shotgun (WGS) entry which is preliminary data.</text>
</comment>
<name>A0AAE1UHM0_9EUCA</name>
<dbReference type="SUPFAM" id="SSF56436">
    <property type="entry name" value="C-type lectin-like"/>
    <property type="match status" value="1"/>
</dbReference>
<dbReference type="InterPro" id="IPR016186">
    <property type="entry name" value="C-type_lectin-like/link_sf"/>
</dbReference>
<dbReference type="Proteomes" id="UP001292094">
    <property type="component" value="Unassembled WGS sequence"/>
</dbReference>
<proteinExistence type="predicted"/>
<dbReference type="AlphaFoldDB" id="A0AAE1UHM0"/>
<dbReference type="Gene3D" id="3.10.100.10">
    <property type="entry name" value="Mannose-Binding Protein A, subunit A"/>
    <property type="match status" value="1"/>
</dbReference>
<dbReference type="InterPro" id="IPR016187">
    <property type="entry name" value="CTDL_fold"/>
</dbReference>
<evidence type="ECO:0000313" key="1">
    <source>
        <dbReference type="EMBL" id="KAK4318874.1"/>
    </source>
</evidence>
<dbReference type="EMBL" id="JAWZYT010000794">
    <property type="protein sequence ID" value="KAK4318874.1"/>
    <property type="molecule type" value="Genomic_DNA"/>
</dbReference>
<protein>
    <submittedName>
        <fullName evidence="1">Uncharacterized protein</fullName>
    </submittedName>
</protein>
<sequence>MADAQLARRQSWAGKLFHHEGKYFYVNREQKLNWTASREWCQDRGGDLAQPTGDLHAFQQQVLQLILPGE</sequence>
<reference evidence="1" key="1">
    <citation type="submission" date="2023-11" db="EMBL/GenBank/DDBJ databases">
        <title>Genome assemblies of two species of porcelain crab, Petrolisthes cinctipes and Petrolisthes manimaculis (Anomura: Porcellanidae).</title>
        <authorList>
            <person name="Angst P."/>
        </authorList>
    </citation>
    <scope>NUCLEOTIDE SEQUENCE</scope>
    <source>
        <strain evidence="1">PB745_02</strain>
        <tissue evidence="1">Gill</tissue>
    </source>
</reference>
<accession>A0AAE1UHM0</accession>
<organism evidence="1 2">
    <name type="scientific">Petrolisthes manimaculis</name>
    <dbReference type="NCBI Taxonomy" id="1843537"/>
    <lineage>
        <taxon>Eukaryota</taxon>
        <taxon>Metazoa</taxon>
        <taxon>Ecdysozoa</taxon>
        <taxon>Arthropoda</taxon>
        <taxon>Crustacea</taxon>
        <taxon>Multicrustacea</taxon>
        <taxon>Malacostraca</taxon>
        <taxon>Eumalacostraca</taxon>
        <taxon>Eucarida</taxon>
        <taxon>Decapoda</taxon>
        <taxon>Pleocyemata</taxon>
        <taxon>Anomura</taxon>
        <taxon>Galatheoidea</taxon>
        <taxon>Porcellanidae</taxon>
        <taxon>Petrolisthes</taxon>
    </lineage>
</organism>
<evidence type="ECO:0000313" key="2">
    <source>
        <dbReference type="Proteomes" id="UP001292094"/>
    </source>
</evidence>